<evidence type="ECO:0008006" key="3">
    <source>
        <dbReference type="Google" id="ProtNLM"/>
    </source>
</evidence>
<proteinExistence type="predicted"/>
<dbReference type="AlphaFoldDB" id="A0A7X6DSD2"/>
<name>A0A7X6DSD2_9BACT</name>
<accession>A0A7X6DSD2</accession>
<keyword evidence="2" id="KW-1185">Reference proteome</keyword>
<dbReference type="InterPro" id="IPR036513">
    <property type="entry name" value="STAS_dom_sf"/>
</dbReference>
<protein>
    <recommendedName>
        <fullName evidence="3">STAS domain-containing protein</fullName>
    </recommendedName>
</protein>
<dbReference type="EMBL" id="VTOW01000003">
    <property type="protein sequence ID" value="NKE72508.1"/>
    <property type="molecule type" value="Genomic_DNA"/>
</dbReference>
<dbReference type="RefSeq" id="WP_168062219.1">
    <property type="nucleotide sequence ID" value="NZ_VTOW01000003.1"/>
</dbReference>
<sequence>MLKITTETDPGRTRITLEGKLAGPWVNELARCWQAAAAQSPNSVQVNLASVTFIDEEGKALLMEMYRSGVELVANGCMNRCVIEKIIASVEERKR</sequence>
<reference evidence="1 2" key="1">
    <citation type="journal article" date="2020" name="Nature">
        <title>Bacterial chemolithoautotrophy via manganese oxidation.</title>
        <authorList>
            <person name="Yu H."/>
            <person name="Leadbetter J.R."/>
        </authorList>
    </citation>
    <scope>NUCLEOTIDE SEQUENCE [LARGE SCALE GENOMIC DNA]</scope>
    <source>
        <strain evidence="1 2">Mn-1</strain>
    </source>
</reference>
<evidence type="ECO:0000313" key="1">
    <source>
        <dbReference type="EMBL" id="NKE72508.1"/>
    </source>
</evidence>
<organism evidence="1 2">
    <name type="scientific">Candidatus Manganitrophus noduliformans</name>
    <dbReference type="NCBI Taxonomy" id="2606439"/>
    <lineage>
        <taxon>Bacteria</taxon>
        <taxon>Pseudomonadati</taxon>
        <taxon>Nitrospirota</taxon>
        <taxon>Nitrospiria</taxon>
        <taxon>Candidatus Troglogloeales</taxon>
        <taxon>Candidatus Manganitrophaceae</taxon>
        <taxon>Candidatus Manganitrophus</taxon>
    </lineage>
</organism>
<dbReference type="SUPFAM" id="SSF52091">
    <property type="entry name" value="SpoIIaa-like"/>
    <property type="match status" value="1"/>
</dbReference>
<evidence type="ECO:0000313" key="2">
    <source>
        <dbReference type="Proteomes" id="UP000534783"/>
    </source>
</evidence>
<gene>
    <name evidence="1" type="ORF">MNODULE_17290</name>
</gene>
<dbReference type="Gene3D" id="3.30.750.24">
    <property type="entry name" value="STAS domain"/>
    <property type="match status" value="1"/>
</dbReference>
<comment type="caution">
    <text evidence="1">The sequence shown here is derived from an EMBL/GenBank/DDBJ whole genome shotgun (WGS) entry which is preliminary data.</text>
</comment>
<dbReference type="Proteomes" id="UP000534783">
    <property type="component" value="Unassembled WGS sequence"/>
</dbReference>